<dbReference type="EMBL" id="JACHCB010000002">
    <property type="protein sequence ID" value="MBB6108111.1"/>
    <property type="molecule type" value="Genomic_DNA"/>
</dbReference>
<proteinExistence type="predicted"/>
<keyword evidence="2" id="KW-0808">Transferase</keyword>
<evidence type="ECO:0000313" key="5">
    <source>
        <dbReference type="EMBL" id="MBB6108111.1"/>
    </source>
</evidence>
<comment type="pathway">
    <text evidence="1">Lipid metabolism.</text>
</comment>
<protein>
    <submittedName>
        <fullName evidence="5">1-acyl-sn-glycerol-3-phosphate acyltransferase</fullName>
    </submittedName>
</protein>
<dbReference type="CDD" id="cd06551">
    <property type="entry name" value="LPLAT"/>
    <property type="match status" value="1"/>
</dbReference>
<sequence length="208" mass="24641">MVYPKKNRLIHWFFHHYILRIVGSNFHEVKFDEIAVTDDKAVLLLANHFSWWDGFLMYYLNHKLFGKKFHVMVIENTVRRVSFFKHMGAFSVNKNSRDVLQSINYAAKLLEDPQNLVLIFPQGKLYSNFVDQVHFEKGIWRIIEQAQENFRLVFSATFIQYLKHKKPTATVYLKSIDGNSAYQNIDELAKAYQQHYDSSKQSETEIIL</sequence>
<feature type="domain" description="Phospholipid/glycerol acyltransferase" evidence="4">
    <location>
        <begin position="42"/>
        <end position="155"/>
    </location>
</feature>
<evidence type="ECO:0000313" key="6">
    <source>
        <dbReference type="Proteomes" id="UP000541583"/>
    </source>
</evidence>
<evidence type="ECO:0000256" key="2">
    <source>
        <dbReference type="ARBA" id="ARBA00022679"/>
    </source>
</evidence>
<accession>A0ABR6PEH7</accession>
<dbReference type="PANTHER" id="PTHR10434:SF11">
    <property type="entry name" value="1-ACYL-SN-GLYCEROL-3-PHOSPHATE ACYLTRANSFERASE"/>
    <property type="match status" value="1"/>
</dbReference>
<evidence type="ECO:0000256" key="3">
    <source>
        <dbReference type="ARBA" id="ARBA00023315"/>
    </source>
</evidence>
<dbReference type="PANTHER" id="PTHR10434">
    <property type="entry name" value="1-ACYL-SN-GLYCEROL-3-PHOSPHATE ACYLTRANSFERASE"/>
    <property type="match status" value="1"/>
</dbReference>
<dbReference type="Pfam" id="PF01553">
    <property type="entry name" value="Acyltransferase"/>
    <property type="match status" value="1"/>
</dbReference>
<organism evidence="5 6">
    <name type="scientific">Mucilaginibacter lappiensis</name>
    <dbReference type="NCBI Taxonomy" id="354630"/>
    <lineage>
        <taxon>Bacteria</taxon>
        <taxon>Pseudomonadati</taxon>
        <taxon>Bacteroidota</taxon>
        <taxon>Sphingobacteriia</taxon>
        <taxon>Sphingobacteriales</taxon>
        <taxon>Sphingobacteriaceae</taxon>
        <taxon>Mucilaginibacter</taxon>
    </lineage>
</organism>
<dbReference type="Proteomes" id="UP000541583">
    <property type="component" value="Unassembled WGS sequence"/>
</dbReference>
<dbReference type="InterPro" id="IPR002123">
    <property type="entry name" value="Plipid/glycerol_acylTrfase"/>
</dbReference>
<keyword evidence="6" id="KW-1185">Reference proteome</keyword>
<comment type="caution">
    <text evidence="5">The sequence shown here is derived from an EMBL/GenBank/DDBJ whole genome shotgun (WGS) entry which is preliminary data.</text>
</comment>
<reference evidence="5 6" key="1">
    <citation type="submission" date="2020-08" db="EMBL/GenBank/DDBJ databases">
        <title>Genomic Encyclopedia of Type Strains, Phase IV (KMG-V): Genome sequencing to study the core and pangenomes of soil and plant-associated prokaryotes.</title>
        <authorList>
            <person name="Whitman W."/>
        </authorList>
    </citation>
    <scope>NUCLEOTIDE SEQUENCE [LARGE SCALE GENOMIC DNA]</scope>
    <source>
        <strain evidence="5 6">ANJLi2</strain>
    </source>
</reference>
<name>A0ABR6PEH7_9SPHI</name>
<evidence type="ECO:0000256" key="1">
    <source>
        <dbReference type="ARBA" id="ARBA00005189"/>
    </source>
</evidence>
<dbReference type="SMART" id="SM00563">
    <property type="entry name" value="PlsC"/>
    <property type="match status" value="1"/>
</dbReference>
<dbReference type="SUPFAM" id="SSF69593">
    <property type="entry name" value="Glycerol-3-phosphate (1)-acyltransferase"/>
    <property type="match status" value="1"/>
</dbReference>
<dbReference type="GO" id="GO:0016746">
    <property type="term" value="F:acyltransferase activity"/>
    <property type="evidence" value="ECO:0007669"/>
    <property type="project" value="UniProtKB-KW"/>
</dbReference>
<evidence type="ECO:0000259" key="4">
    <source>
        <dbReference type="SMART" id="SM00563"/>
    </source>
</evidence>
<keyword evidence="3 5" id="KW-0012">Acyltransferase</keyword>
<dbReference type="RefSeq" id="WP_076378976.1">
    <property type="nucleotide sequence ID" value="NZ_FTMG01000028.1"/>
</dbReference>
<gene>
    <name evidence="5" type="ORF">HDF23_000846</name>
</gene>